<comment type="subcellular location">
    <subcellularLocation>
        <location evidence="2">Cell membrane</location>
        <topology evidence="2">Multi-pass membrane protein</topology>
    </subcellularLocation>
</comment>
<dbReference type="Proteomes" id="UP001355653">
    <property type="component" value="Unassembled WGS sequence"/>
</dbReference>
<dbReference type="SUPFAM" id="SSF158472">
    <property type="entry name" value="HAMP domain-like"/>
    <property type="match status" value="1"/>
</dbReference>
<dbReference type="RefSeq" id="WP_127450292.1">
    <property type="nucleotide sequence ID" value="NZ_JAROBY010000033.1"/>
</dbReference>
<evidence type="ECO:0000256" key="6">
    <source>
        <dbReference type="ARBA" id="ARBA00022679"/>
    </source>
</evidence>
<evidence type="ECO:0000256" key="10">
    <source>
        <dbReference type="ARBA" id="ARBA00023012"/>
    </source>
</evidence>
<dbReference type="Gene3D" id="6.10.340.10">
    <property type="match status" value="1"/>
</dbReference>
<dbReference type="Pfam" id="PF02743">
    <property type="entry name" value="dCache_1"/>
    <property type="match status" value="1"/>
</dbReference>
<accession>A0ABU6DGP5</accession>
<keyword evidence="9 12" id="KW-1133">Transmembrane helix</keyword>
<dbReference type="Pfam" id="PF06580">
    <property type="entry name" value="His_kinase"/>
    <property type="match status" value="1"/>
</dbReference>
<keyword evidence="10" id="KW-0902">Two-component regulatory system</keyword>
<dbReference type="InterPro" id="IPR050640">
    <property type="entry name" value="Bact_2-comp_sensor_kinase"/>
</dbReference>
<dbReference type="CDD" id="cd12912">
    <property type="entry name" value="PDC2_MCP_like"/>
    <property type="match status" value="1"/>
</dbReference>
<dbReference type="CDD" id="cd06225">
    <property type="entry name" value="HAMP"/>
    <property type="match status" value="1"/>
</dbReference>
<evidence type="ECO:0000256" key="5">
    <source>
        <dbReference type="ARBA" id="ARBA00022553"/>
    </source>
</evidence>
<dbReference type="PROSITE" id="PS51257">
    <property type="entry name" value="PROKAR_LIPOPROTEIN"/>
    <property type="match status" value="1"/>
</dbReference>
<dbReference type="InterPro" id="IPR004358">
    <property type="entry name" value="Sig_transdc_His_kin-like_C"/>
</dbReference>
<evidence type="ECO:0000313" key="15">
    <source>
        <dbReference type="Proteomes" id="UP001355653"/>
    </source>
</evidence>
<sequence>MNKRRFFRFKSIHTSIAVAFSCLIIGTTLILSYNTYRQSSDSVTENSVQYTNELINQVGTTIETYIDNMKSISSLLYNNGQIRQYLTMTDPHSEVGQSLVNAIESSLQVIVQSRNDISAILFIGSNGAVISDREQSALKSYPELIAQDWYTKAKNDAIYISSSEVEHVYHNEYPWVISMSQQFRGDDRINKTGVLLIDLNYTIINDLCSHIQLGKRGYVFIVNSEGDLVYHPQQQIIHTNLKSEPIKAILASGDGQLSLKENEHEKILSIRTTNFGWKIVGVTYPEELVGNKKKMQLSTVLWGSVCLIIALGISIVLSFTLSRPIKKLEANMKQVEQGNFDIRADITQADEIGKLARSFNVMLVKIKDLMKQIVHEEALLRTSEIKALQSQINPHFLYNTLESIIWMAETNKMREVVKMTMALSKMLRYSIGKGEQEVSVSMEMEHLANYLTVQSMRYTNKFSYAIEVEPELQGCRMLRIMLQPLVENAIYHGIRRMEERGHIRIVGRMVDGVIQITVSDNGLGMDKAKLQGLLGAGPGQGPDSESSKDQGLGVWNVHHRIQLFYGTAYGLSFESEPEEGTTVTLRIPCSELEVKDE</sequence>
<dbReference type="InterPro" id="IPR036890">
    <property type="entry name" value="HATPase_C_sf"/>
</dbReference>
<dbReference type="InterPro" id="IPR003660">
    <property type="entry name" value="HAMP_dom"/>
</dbReference>
<evidence type="ECO:0000256" key="2">
    <source>
        <dbReference type="ARBA" id="ARBA00004651"/>
    </source>
</evidence>
<gene>
    <name evidence="14" type="ORF">P5G65_19240</name>
</gene>
<dbReference type="EMBL" id="JAROBY010000033">
    <property type="protein sequence ID" value="MEB4796041.1"/>
    <property type="molecule type" value="Genomic_DNA"/>
</dbReference>
<comment type="catalytic activity">
    <reaction evidence="1">
        <text>ATP + protein L-histidine = ADP + protein N-phospho-L-histidine.</text>
        <dbReference type="EC" id="2.7.13.3"/>
    </reaction>
</comment>
<name>A0ABU6DGP5_9BACL</name>
<keyword evidence="5" id="KW-0597">Phosphoprotein</keyword>
<feature type="domain" description="HAMP" evidence="13">
    <location>
        <begin position="319"/>
        <end position="371"/>
    </location>
</feature>
<comment type="caution">
    <text evidence="14">The sequence shown here is derived from an EMBL/GenBank/DDBJ whole genome shotgun (WGS) entry which is preliminary data.</text>
</comment>
<evidence type="ECO:0000256" key="7">
    <source>
        <dbReference type="ARBA" id="ARBA00022692"/>
    </source>
</evidence>
<evidence type="ECO:0000256" key="11">
    <source>
        <dbReference type="ARBA" id="ARBA00023136"/>
    </source>
</evidence>
<feature type="transmembrane region" description="Helical" evidence="12">
    <location>
        <begin position="300"/>
        <end position="322"/>
    </location>
</feature>
<dbReference type="PANTHER" id="PTHR34220:SF7">
    <property type="entry name" value="SENSOR HISTIDINE KINASE YPDA"/>
    <property type="match status" value="1"/>
</dbReference>
<organism evidence="14 15">
    <name type="scientific">Paenibacillus chondroitinus</name>
    <dbReference type="NCBI Taxonomy" id="59842"/>
    <lineage>
        <taxon>Bacteria</taxon>
        <taxon>Bacillati</taxon>
        <taxon>Bacillota</taxon>
        <taxon>Bacilli</taxon>
        <taxon>Bacillales</taxon>
        <taxon>Paenibacillaceae</taxon>
        <taxon>Paenibacillus</taxon>
    </lineage>
</organism>
<dbReference type="InterPro" id="IPR010559">
    <property type="entry name" value="Sig_transdc_His_kin_internal"/>
</dbReference>
<evidence type="ECO:0000313" key="14">
    <source>
        <dbReference type="EMBL" id="MEB4796041.1"/>
    </source>
</evidence>
<dbReference type="PRINTS" id="PR00344">
    <property type="entry name" value="BCTRLSENSOR"/>
</dbReference>
<keyword evidence="15" id="KW-1185">Reference proteome</keyword>
<dbReference type="PANTHER" id="PTHR34220">
    <property type="entry name" value="SENSOR HISTIDINE KINASE YPDA"/>
    <property type="match status" value="1"/>
</dbReference>
<evidence type="ECO:0000256" key="1">
    <source>
        <dbReference type="ARBA" id="ARBA00000085"/>
    </source>
</evidence>
<dbReference type="EC" id="2.7.13.3" evidence="3"/>
<dbReference type="GO" id="GO:0016301">
    <property type="term" value="F:kinase activity"/>
    <property type="evidence" value="ECO:0007669"/>
    <property type="project" value="UniProtKB-KW"/>
</dbReference>
<dbReference type="Pfam" id="PF00672">
    <property type="entry name" value="HAMP"/>
    <property type="match status" value="1"/>
</dbReference>
<keyword evidence="11 12" id="KW-0472">Membrane</keyword>
<dbReference type="SUPFAM" id="SSF55874">
    <property type="entry name" value="ATPase domain of HSP90 chaperone/DNA topoisomerase II/histidine kinase"/>
    <property type="match status" value="1"/>
</dbReference>
<evidence type="ECO:0000256" key="8">
    <source>
        <dbReference type="ARBA" id="ARBA00022777"/>
    </source>
</evidence>
<dbReference type="PROSITE" id="PS50885">
    <property type="entry name" value="HAMP"/>
    <property type="match status" value="1"/>
</dbReference>
<feature type="transmembrane region" description="Helical" evidence="12">
    <location>
        <begin position="12"/>
        <end position="33"/>
    </location>
</feature>
<evidence type="ECO:0000256" key="9">
    <source>
        <dbReference type="ARBA" id="ARBA00022989"/>
    </source>
</evidence>
<evidence type="ECO:0000256" key="4">
    <source>
        <dbReference type="ARBA" id="ARBA00022475"/>
    </source>
</evidence>
<evidence type="ECO:0000256" key="3">
    <source>
        <dbReference type="ARBA" id="ARBA00012438"/>
    </source>
</evidence>
<keyword evidence="4" id="KW-1003">Cell membrane</keyword>
<dbReference type="SMART" id="SM00387">
    <property type="entry name" value="HATPase_c"/>
    <property type="match status" value="1"/>
</dbReference>
<proteinExistence type="predicted"/>
<protein>
    <recommendedName>
        <fullName evidence="3">histidine kinase</fullName>
        <ecNumber evidence="3">2.7.13.3</ecNumber>
    </recommendedName>
</protein>
<dbReference type="Pfam" id="PF02518">
    <property type="entry name" value="HATPase_c"/>
    <property type="match status" value="1"/>
</dbReference>
<dbReference type="Gene3D" id="3.30.565.10">
    <property type="entry name" value="Histidine kinase-like ATPase, C-terminal domain"/>
    <property type="match status" value="1"/>
</dbReference>
<reference evidence="14 15" key="1">
    <citation type="submission" date="2023-03" db="EMBL/GenBank/DDBJ databases">
        <title>Bacillus Genome Sequencing.</title>
        <authorList>
            <person name="Dunlap C."/>
        </authorList>
    </citation>
    <scope>NUCLEOTIDE SEQUENCE [LARGE SCALE GENOMIC DNA]</scope>
    <source>
        <strain evidence="14 15">NRS-1351</strain>
    </source>
</reference>
<keyword evidence="6" id="KW-0808">Transferase</keyword>
<evidence type="ECO:0000259" key="13">
    <source>
        <dbReference type="PROSITE" id="PS50885"/>
    </source>
</evidence>
<evidence type="ECO:0000256" key="12">
    <source>
        <dbReference type="SAM" id="Phobius"/>
    </source>
</evidence>
<dbReference type="InterPro" id="IPR033479">
    <property type="entry name" value="dCache_1"/>
</dbReference>
<dbReference type="InterPro" id="IPR003594">
    <property type="entry name" value="HATPase_dom"/>
</dbReference>
<keyword evidence="7 12" id="KW-0812">Transmembrane</keyword>
<dbReference type="Gene3D" id="3.30.450.20">
    <property type="entry name" value="PAS domain"/>
    <property type="match status" value="2"/>
</dbReference>
<keyword evidence="8 14" id="KW-0418">Kinase</keyword>
<dbReference type="SMART" id="SM00304">
    <property type="entry name" value="HAMP"/>
    <property type="match status" value="1"/>
</dbReference>